<dbReference type="Pfam" id="PF07715">
    <property type="entry name" value="Plug"/>
    <property type="match status" value="1"/>
</dbReference>
<dbReference type="NCBIfam" id="TIGR04057">
    <property type="entry name" value="SusC_RagA_signa"/>
    <property type="match status" value="1"/>
</dbReference>
<evidence type="ECO:0000256" key="11">
    <source>
        <dbReference type="PROSITE-ProRule" id="PRU01360"/>
    </source>
</evidence>
<dbReference type="Proteomes" id="UP001449657">
    <property type="component" value="Chromosome"/>
</dbReference>
<sequence>MKLTAAFLLAFCLQISAKTFSQNVTISQRNVSLEKIFRAIKKQTGYAFFYDESLLRKAGSVSLDVTNERLETVLDLCFARQPLGYTIVGNTVVVKEKAMADVAEARFAEVRGVVSDSTGLRLQGVTVRVKGTTRGTSTNARGEFTVEAKAGDVLQFSFIGFTNQEVTVGASLQVNIVLRENSQTLENVVVTALGITKKDRKLGYALTTVKGEEVQRANTISPITALQGKVAGLNINVMGAAGVQSSPSIIIRGAKSLDKNNQPIFVVDGMVIETNTYDADGVDQGSQLKNLNPDDYESITVLKGAAATSLYGTRGANGAIVITSKKGSSGQGIGVSFNSTYQSQVIYRNGLPLQDVYGSGSAFFREGNWKPDGTQVSTSYSFGPKMDGSMHPSIYDPTKMVPFSPQANNWKTFFQNGNYINNNVAISGGSDNVTYRLSYSNLRNDGTLPNNQVKRNNFDFRTTGKINNVFSLEAGATYALTDARNPYGQGRYYWTGGENLGFLTYYSVPRNTDLADWKANYRLPDNSMRSYGYSQYDNVVNAAFNRFDNRDNNRREKSLLAYLQLKAQLNEWIDVSAKANINSYKIFSEQKEKGSGKFHSGGYYSVGGDYRSSYNYLFMAHGARKALNGDLDIDVRLYNEYYGNGVREEYGANTNGGLIVPNVFTLTNSVNDITNQRRYSYRSPDSRAAAVGAILNFGWKDYLNLELTGRNDWLSSLMYPEGVPGENNFSVFYPSVNVSWAFSDMWKSAMPTWLSFGKLRASLAWVGKGTDPYQTSFGSYLQGTTLNGAGQSVVTATMQNANVLPIMDLKPEIQRSLELGTNLSFLNDRVSLDFAWYRTNTFNQIITIPNPIETGYSLRRINAGNIQNQGIEVLVNVTPVRSKNFRWDVSANFTRNRGKIISLHPSLQARELMGDYDGAGVWAYEGGDFGVLTANSSWRERDPATGFPLISVGGYAESTDPETKHKFMQYSWVPKQFKPGERQTIGRVEPDWLAGVNTNLRYKDFQLYMQVDARVGGKAYSEAYNYGMQRGNLLNSLQYRDQENGGVARTDSYNGKTIYDGAVPDAVFRAGEKSPINGKDIGGMTFRQAYEAGLVEPWKAASYYLNSYGWGTYLDNGSVTDVSWVMLREVSLGYQVPKAIVSKIRMKGAGLRFTARNIGYLYNGLNGGQNPESLQSNNPFNPMITGAVPFSRNYAVTLNISF</sequence>
<evidence type="ECO:0000256" key="9">
    <source>
        <dbReference type="ARBA" id="ARBA00023136"/>
    </source>
</evidence>
<evidence type="ECO:0000256" key="2">
    <source>
        <dbReference type="ARBA" id="ARBA00022448"/>
    </source>
</evidence>
<dbReference type="Gene3D" id="2.60.40.1120">
    <property type="entry name" value="Carboxypeptidase-like, regulatory domain"/>
    <property type="match status" value="1"/>
</dbReference>
<dbReference type="PANTHER" id="PTHR32552">
    <property type="entry name" value="FERRICHROME IRON RECEPTOR-RELATED"/>
    <property type="match status" value="1"/>
</dbReference>
<keyword evidence="6" id="KW-0408">Iron</keyword>
<feature type="domain" description="TonB-dependent receptor plug" evidence="14">
    <location>
        <begin position="200"/>
        <end position="319"/>
    </location>
</feature>
<evidence type="ECO:0000256" key="12">
    <source>
        <dbReference type="SAM" id="SignalP"/>
    </source>
</evidence>
<dbReference type="SUPFAM" id="SSF49464">
    <property type="entry name" value="Carboxypeptidase regulatory domain-like"/>
    <property type="match status" value="1"/>
</dbReference>
<keyword evidence="8" id="KW-0798">TonB box</keyword>
<dbReference type="InterPro" id="IPR008969">
    <property type="entry name" value="CarboxyPept-like_regulatory"/>
</dbReference>
<keyword evidence="9 11" id="KW-0472">Membrane</keyword>
<keyword evidence="3 11" id="KW-1134">Transmembrane beta strand</keyword>
<dbReference type="PROSITE" id="PS52016">
    <property type="entry name" value="TONB_DEPENDENT_REC_3"/>
    <property type="match status" value="1"/>
</dbReference>
<dbReference type="PANTHER" id="PTHR32552:SF81">
    <property type="entry name" value="TONB-DEPENDENT OUTER MEMBRANE RECEPTOR"/>
    <property type="match status" value="1"/>
</dbReference>
<evidence type="ECO:0000256" key="1">
    <source>
        <dbReference type="ARBA" id="ARBA00004571"/>
    </source>
</evidence>
<dbReference type="InterPro" id="IPR036942">
    <property type="entry name" value="Beta-barrel_TonB_sf"/>
</dbReference>
<keyword evidence="16" id="KW-1185">Reference proteome</keyword>
<keyword evidence="7" id="KW-0406">Ion transport</keyword>
<dbReference type="InterPro" id="IPR012910">
    <property type="entry name" value="Plug_dom"/>
</dbReference>
<dbReference type="InterPro" id="IPR023996">
    <property type="entry name" value="TonB-dep_OMP_SusC/RagA"/>
</dbReference>
<dbReference type="SUPFAM" id="SSF56935">
    <property type="entry name" value="Porins"/>
    <property type="match status" value="1"/>
</dbReference>
<evidence type="ECO:0000256" key="3">
    <source>
        <dbReference type="ARBA" id="ARBA00022452"/>
    </source>
</evidence>
<dbReference type="InterPro" id="IPR023997">
    <property type="entry name" value="TonB-dep_OMP_SusC/RagA_CS"/>
</dbReference>
<keyword evidence="4" id="KW-0410">Iron transport</keyword>
<dbReference type="InterPro" id="IPR039426">
    <property type="entry name" value="TonB-dep_rcpt-like"/>
</dbReference>
<evidence type="ECO:0000313" key="15">
    <source>
        <dbReference type="EMBL" id="WZN46059.1"/>
    </source>
</evidence>
<feature type="signal peptide" evidence="12">
    <location>
        <begin position="1"/>
        <end position="17"/>
    </location>
</feature>
<evidence type="ECO:0000313" key="16">
    <source>
        <dbReference type="Proteomes" id="UP001449657"/>
    </source>
</evidence>
<comment type="similarity">
    <text evidence="11">Belongs to the TonB-dependent receptor family.</text>
</comment>
<dbReference type="Pfam" id="PF07660">
    <property type="entry name" value="STN"/>
    <property type="match status" value="1"/>
</dbReference>
<dbReference type="Pfam" id="PF13715">
    <property type="entry name" value="CarbopepD_reg_2"/>
    <property type="match status" value="1"/>
</dbReference>
<evidence type="ECO:0000256" key="6">
    <source>
        <dbReference type="ARBA" id="ARBA00023004"/>
    </source>
</evidence>
<dbReference type="NCBIfam" id="TIGR04056">
    <property type="entry name" value="OMP_RagA_SusC"/>
    <property type="match status" value="1"/>
</dbReference>
<organism evidence="15 16">
    <name type="scientific">Chitinophaga caseinilytica</name>
    <dbReference type="NCBI Taxonomy" id="2267521"/>
    <lineage>
        <taxon>Bacteria</taxon>
        <taxon>Pseudomonadati</taxon>
        <taxon>Bacteroidota</taxon>
        <taxon>Chitinophagia</taxon>
        <taxon>Chitinophagales</taxon>
        <taxon>Chitinophagaceae</taxon>
        <taxon>Chitinophaga</taxon>
    </lineage>
</organism>
<evidence type="ECO:0000256" key="4">
    <source>
        <dbReference type="ARBA" id="ARBA00022496"/>
    </source>
</evidence>
<reference evidence="15 16" key="1">
    <citation type="submission" date="2024-03" db="EMBL/GenBank/DDBJ databases">
        <title>Chitinophaga caseinilytica sp. nov., a casein hydrolysing bacterium isolated from forest soil.</title>
        <authorList>
            <person name="Lee D.S."/>
            <person name="Han D.M."/>
            <person name="Baek J.H."/>
            <person name="Choi D.G."/>
            <person name="Jeon J.H."/>
            <person name="Jeon C.O."/>
        </authorList>
    </citation>
    <scope>NUCLEOTIDE SEQUENCE [LARGE SCALE GENOMIC DNA]</scope>
    <source>
        <strain evidence="15 16">KACC 19118</strain>
    </source>
</reference>
<dbReference type="RefSeq" id="WP_341840800.1">
    <property type="nucleotide sequence ID" value="NZ_CP149792.1"/>
</dbReference>
<feature type="domain" description="Secretin/TonB short N-terminal" evidence="13">
    <location>
        <begin position="46"/>
        <end position="95"/>
    </location>
</feature>
<evidence type="ECO:0000259" key="13">
    <source>
        <dbReference type="Pfam" id="PF07660"/>
    </source>
</evidence>
<comment type="subcellular location">
    <subcellularLocation>
        <location evidence="1 11">Cell outer membrane</location>
        <topology evidence="1 11">Multi-pass membrane protein</topology>
    </subcellularLocation>
</comment>
<evidence type="ECO:0000256" key="7">
    <source>
        <dbReference type="ARBA" id="ARBA00023065"/>
    </source>
</evidence>
<evidence type="ECO:0000256" key="5">
    <source>
        <dbReference type="ARBA" id="ARBA00022692"/>
    </source>
</evidence>
<feature type="chain" id="PRO_5045192008" evidence="12">
    <location>
        <begin position="18"/>
        <end position="1202"/>
    </location>
</feature>
<keyword evidence="12" id="KW-0732">Signal</keyword>
<evidence type="ECO:0000256" key="8">
    <source>
        <dbReference type="ARBA" id="ARBA00023077"/>
    </source>
</evidence>
<dbReference type="Gene3D" id="2.170.130.10">
    <property type="entry name" value="TonB-dependent receptor, plug domain"/>
    <property type="match status" value="1"/>
</dbReference>
<gene>
    <name evidence="15" type="ORF">WJU22_24490</name>
</gene>
<dbReference type="EMBL" id="CP150096">
    <property type="protein sequence ID" value="WZN46059.1"/>
    <property type="molecule type" value="Genomic_DNA"/>
</dbReference>
<dbReference type="InterPro" id="IPR037066">
    <property type="entry name" value="Plug_dom_sf"/>
</dbReference>
<dbReference type="InterPro" id="IPR011662">
    <property type="entry name" value="Secretin/TonB_short_N"/>
</dbReference>
<proteinExistence type="inferred from homology"/>
<name>A0ABZ2Z1A7_9BACT</name>
<accession>A0ABZ2Z1A7</accession>
<evidence type="ECO:0000259" key="14">
    <source>
        <dbReference type="Pfam" id="PF07715"/>
    </source>
</evidence>
<keyword evidence="2 11" id="KW-0813">Transport</keyword>
<keyword evidence="5 11" id="KW-0812">Transmembrane</keyword>
<evidence type="ECO:0000256" key="10">
    <source>
        <dbReference type="ARBA" id="ARBA00023237"/>
    </source>
</evidence>
<protein>
    <submittedName>
        <fullName evidence="15">SusC/RagA family TonB-linked outer membrane protein</fullName>
    </submittedName>
</protein>
<dbReference type="Gene3D" id="2.40.170.20">
    <property type="entry name" value="TonB-dependent receptor, beta-barrel domain"/>
    <property type="match status" value="1"/>
</dbReference>
<keyword evidence="10 11" id="KW-0998">Cell outer membrane</keyword>